<dbReference type="AlphaFoldDB" id="A0A120FZM8"/>
<organism evidence="2 4">
    <name type="scientific">Pseudomonas fluorescens</name>
    <dbReference type="NCBI Taxonomy" id="294"/>
    <lineage>
        <taxon>Bacteria</taxon>
        <taxon>Pseudomonadati</taxon>
        <taxon>Pseudomonadota</taxon>
        <taxon>Gammaproteobacteria</taxon>
        <taxon>Pseudomonadales</taxon>
        <taxon>Pseudomonadaceae</taxon>
        <taxon>Pseudomonas</taxon>
    </lineage>
</organism>
<reference evidence="2 4" key="1">
    <citation type="submission" date="2015-05" db="EMBL/GenBank/DDBJ databases">
        <title>A genomic and transcriptomic approach to investigate the blue pigment phenotype in Pseudomonas fluorescens.</title>
        <authorList>
            <person name="Andreani N.A."/>
            <person name="Cardazzo B."/>
        </authorList>
    </citation>
    <scope>NUCLEOTIDE SEQUENCE [LARGE SCALE GENOMIC DNA]</scope>
    <source>
        <strain evidence="2 4">Ps_22</strain>
    </source>
</reference>
<gene>
    <name evidence="3" type="ORF">C7A10_24675</name>
    <name evidence="2" type="ORF">PFLmoz3_05928</name>
</gene>
<protein>
    <submittedName>
        <fullName evidence="3">Methyl-accepting chemotaxis protein</fullName>
    </submittedName>
</protein>
<sequence length="238" mass="25438">MNLPRPTRTTAILSLCLALLAGILGYEHHQLSQLSNSLAATADKESLDALLTRLGKVDERLDTVAGNHLVTNEDFRAGQQALSNRIDAAQAYAKQATESAQEISQNAASAGELVVLKASVETLDSRLQELSQSRIKQTTAVPLKPKPKPVARQPKRPTPPATTTVTPQTPPFTVVGIEYRGGERFLSVAPPGSTQLNQIYLIRPGDAVAGTAWRLNALDGRSARFDVAGTPQTVTVAQ</sequence>
<evidence type="ECO:0000313" key="5">
    <source>
        <dbReference type="Proteomes" id="UP000239731"/>
    </source>
</evidence>
<dbReference type="Proteomes" id="UP000239731">
    <property type="component" value="Unassembled WGS sequence"/>
</dbReference>
<evidence type="ECO:0000313" key="2">
    <source>
        <dbReference type="EMBL" id="KWV84448.1"/>
    </source>
</evidence>
<dbReference type="RefSeq" id="WP_038448855.1">
    <property type="nucleotide sequence ID" value="NZ_LCYA01000191.1"/>
</dbReference>
<reference evidence="3 5" key="2">
    <citation type="submission" date="2018-03" db="EMBL/GenBank/DDBJ databases">
        <title>Blue discolouration in mozzarella cheese caused by Pseudomonas fluorescens.</title>
        <authorList>
            <person name="Chiesa F."/>
            <person name="Dalmasso A."/>
            <person name="Lomonaco S."/>
        </authorList>
    </citation>
    <scope>NUCLEOTIDE SEQUENCE [LARGE SCALE GENOMIC DNA]</scope>
    <source>
        <strain evidence="3 5">11293</strain>
    </source>
</reference>
<feature type="region of interest" description="Disordered" evidence="1">
    <location>
        <begin position="134"/>
        <end position="169"/>
    </location>
</feature>
<dbReference type="EMBL" id="LCYA01000191">
    <property type="protein sequence ID" value="KWV84448.1"/>
    <property type="molecule type" value="Genomic_DNA"/>
</dbReference>
<evidence type="ECO:0000313" key="4">
    <source>
        <dbReference type="Proteomes" id="UP000061348"/>
    </source>
</evidence>
<comment type="caution">
    <text evidence="2">The sequence shown here is derived from an EMBL/GenBank/DDBJ whole genome shotgun (WGS) entry which is preliminary data.</text>
</comment>
<name>A0A120FZM8_PSEFL</name>
<proteinExistence type="predicted"/>
<evidence type="ECO:0000256" key="1">
    <source>
        <dbReference type="SAM" id="MobiDB-lite"/>
    </source>
</evidence>
<dbReference type="EMBL" id="PVUH01000020">
    <property type="protein sequence ID" value="PRW86582.1"/>
    <property type="molecule type" value="Genomic_DNA"/>
</dbReference>
<feature type="compositionally biased region" description="Basic residues" evidence="1">
    <location>
        <begin position="145"/>
        <end position="155"/>
    </location>
</feature>
<dbReference type="PATRIC" id="fig|294.193.peg.660"/>
<accession>A0A120FZM8</accession>
<evidence type="ECO:0000313" key="3">
    <source>
        <dbReference type="EMBL" id="PRW86582.1"/>
    </source>
</evidence>
<dbReference type="Proteomes" id="UP000061348">
    <property type="component" value="Unassembled WGS sequence"/>
</dbReference>